<reference evidence="1 2" key="1">
    <citation type="submission" date="2014-06" db="EMBL/GenBank/DDBJ databases">
        <authorList>
            <consortium name="DOE Joint Genome Institute"/>
            <person name="Kuo A."/>
            <person name="Kohler A."/>
            <person name="Nagy L.G."/>
            <person name="Floudas D."/>
            <person name="Copeland A."/>
            <person name="Barry K.W."/>
            <person name="Cichocki N."/>
            <person name="Veneault-Fourrey C."/>
            <person name="LaButti K."/>
            <person name="Lindquist E.A."/>
            <person name="Lipzen A."/>
            <person name="Lundell T."/>
            <person name="Morin E."/>
            <person name="Murat C."/>
            <person name="Sun H."/>
            <person name="Tunlid A."/>
            <person name="Henrissat B."/>
            <person name="Grigoriev I.V."/>
            <person name="Hibbett D.S."/>
            <person name="Martin F."/>
            <person name="Nordberg H.P."/>
            <person name="Cantor M.N."/>
            <person name="Hua S.X."/>
        </authorList>
    </citation>
    <scope>NUCLEOTIDE SEQUENCE [LARGE SCALE GENOMIC DNA]</scope>
    <source>
        <strain evidence="1 2">ATCC 200175</strain>
    </source>
</reference>
<organism evidence="1 2">
    <name type="scientific">Paxillus involutus ATCC 200175</name>
    <dbReference type="NCBI Taxonomy" id="664439"/>
    <lineage>
        <taxon>Eukaryota</taxon>
        <taxon>Fungi</taxon>
        <taxon>Dikarya</taxon>
        <taxon>Basidiomycota</taxon>
        <taxon>Agaricomycotina</taxon>
        <taxon>Agaricomycetes</taxon>
        <taxon>Agaricomycetidae</taxon>
        <taxon>Boletales</taxon>
        <taxon>Paxilineae</taxon>
        <taxon>Paxillaceae</taxon>
        <taxon>Paxillus</taxon>
    </lineage>
</organism>
<dbReference type="Proteomes" id="UP000053647">
    <property type="component" value="Unassembled WGS sequence"/>
</dbReference>
<sequence length="55" mass="5865">MELVGGRDVDLKDDCDSVVVGALQKFAIRVSSGDCSIPMRVWKIPGSPTRTSGTL</sequence>
<evidence type="ECO:0000313" key="2">
    <source>
        <dbReference type="Proteomes" id="UP000053647"/>
    </source>
</evidence>
<protein>
    <submittedName>
        <fullName evidence="1">Uncharacterized protein</fullName>
    </submittedName>
</protein>
<dbReference type="HOGENOM" id="CLU_3033007_0_0_1"/>
<reference evidence="2" key="2">
    <citation type="submission" date="2015-01" db="EMBL/GenBank/DDBJ databases">
        <title>Evolutionary Origins and Diversification of the Mycorrhizal Mutualists.</title>
        <authorList>
            <consortium name="DOE Joint Genome Institute"/>
            <consortium name="Mycorrhizal Genomics Consortium"/>
            <person name="Kohler A."/>
            <person name="Kuo A."/>
            <person name="Nagy L.G."/>
            <person name="Floudas D."/>
            <person name="Copeland A."/>
            <person name="Barry K.W."/>
            <person name="Cichocki N."/>
            <person name="Veneault-Fourrey C."/>
            <person name="LaButti K."/>
            <person name="Lindquist E.A."/>
            <person name="Lipzen A."/>
            <person name="Lundell T."/>
            <person name="Morin E."/>
            <person name="Murat C."/>
            <person name="Riley R."/>
            <person name="Ohm R."/>
            <person name="Sun H."/>
            <person name="Tunlid A."/>
            <person name="Henrissat B."/>
            <person name="Grigoriev I.V."/>
            <person name="Hibbett D.S."/>
            <person name="Martin F."/>
        </authorList>
    </citation>
    <scope>NUCLEOTIDE SEQUENCE [LARGE SCALE GENOMIC DNA]</scope>
    <source>
        <strain evidence="2">ATCC 200175</strain>
    </source>
</reference>
<gene>
    <name evidence="1" type="ORF">PAXINDRAFT_16896</name>
</gene>
<dbReference type="EMBL" id="KN819419">
    <property type="protein sequence ID" value="KIJ10046.1"/>
    <property type="molecule type" value="Genomic_DNA"/>
</dbReference>
<name>A0A0C9TS72_PAXIN</name>
<keyword evidence="2" id="KW-1185">Reference proteome</keyword>
<dbReference type="AlphaFoldDB" id="A0A0C9TS72"/>
<proteinExistence type="predicted"/>
<evidence type="ECO:0000313" key="1">
    <source>
        <dbReference type="EMBL" id="KIJ10046.1"/>
    </source>
</evidence>
<accession>A0A0C9TS72</accession>